<reference evidence="2 3" key="1">
    <citation type="journal article" date="2021" name="BMC Biol.">
        <title>Horizontally acquired antibacterial genes associated with adaptive radiation of ladybird beetles.</title>
        <authorList>
            <person name="Li H.S."/>
            <person name="Tang X.F."/>
            <person name="Huang Y.H."/>
            <person name="Xu Z.Y."/>
            <person name="Chen M.L."/>
            <person name="Du X.Y."/>
            <person name="Qiu B.Y."/>
            <person name="Chen P.T."/>
            <person name="Zhang W."/>
            <person name="Slipinski A."/>
            <person name="Escalona H.E."/>
            <person name="Waterhouse R.M."/>
            <person name="Zwick A."/>
            <person name="Pang H."/>
        </authorList>
    </citation>
    <scope>NUCLEOTIDE SEQUENCE [LARGE SCALE GENOMIC DNA]</scope>
    <source>
        <strain evidence="2">SYSU2018</strain>
    </source>
</reference>
<sequence length="253" mass="28298">MIWDPDDSGFMFVMKSGKIVAFTGKKYVYEQTFGEKGTTMTVLTCISVNGDSISSVTIFKGKRRDDRPKSLQNFSCLIKLSEKVWINNELFLESFKHFVESIPLARLVVLIMDPHKSHSAPKIVELAVDSPGEKPTRYNSMNMFSRAYTAALYSRALVRNAFKRADIFPIDYNVIPDTAVTSSLVSASEDPNITEEGRVESYGTLEENCNMSHQSNEGEKENVEPQSGASAVSDILIIQTMNKPSKETTKKNK</sequence>
<organism evidence="2 3">
    <name type="scientific">Cryptolaemus montrouzieri</name>
    <dbReference type="NCBI Taxonomy" id="559131"/>
    <lineage>
        <taxon>Eukaryota</taxon>
        <taxon>Metazoa</taxon>
        <taxon>Ecdysozoa</taxon>
        <taxon>Arthropoda</taxon>
        <taxon>Hexapoda</taxon>
        <taxon>Insecta</taxon>
        <taxon>Pterygota</taxon>
        <taxon>Neoptera</taxon>
        <taxon>Endopterygota</taxon>
        <taxon>Coleoptera</taxon>
        <taxon>Polyphaga</taxon>
        <taxon>Cucujiformia</taxon>
        <taxon>Coccinelloidea</taxon>
        <taxon>Coccinellidae</taxon>
        <taxon>Scymninae</taxon>
        <taxon>Scymnini</taxon>
        <taxon>Cryptolaemus</taxon>
    </lineage>
</organism>
<gene>
    <name evidence="2" type="ORF">HHI36_009874</name>
</gene>
<evidence type="ECO:0000313" key="2">
    <source>
        <dbReference type="EMBL" id="KAL3265670.1"/>
    </source>
</evidence>
<accession>A0ABD2MH44</accession>
<evidence type="ECO:0008006" key="4">
    <source>
        <dbReference type="Google" id="ProtNLM"/>
    </source>
</evidence>
<protein>
    <recommendedName>
        <fullName evidence="4">DDE-1 domain-containing protein</fullName>
    </recommendedName>
</protein>
<proteinExistence type="predicted"/>
<feature type="compositionally biased region" description="Basic and acidic residues" evidence="1">
    <location>
        <begin position="244"/>
        <end position="253"/>
    </location>
</feature>
<evidence type="ECO:0000313" key="3">
    <source>
        <dbReference type="Proteomes" id="UP001516400"/>
    </source>
</evidence>
<keyword evidence="3" id="KW-1185">Reference proteome</keyword>
<evidence type="ECO:0000256" key="1">
    <source>
        <dbReference type="SAM" id="MobiDB-lite"/>
    </source>
</evidence>
<dbReference type="AlphaFoldDB" id="A0ABD2MH44"/>
<dbReference type="Proteomes" id="UP001516400">
    <property type="component" value="Unassembled WGS sequence"/>
</dbReference>
<dbReference type="EMBL" id="JABFTP020000001">
    <property type="protein sequence ID" value="KAL3265670.1"/>
    <property type="molecule type" value="Genomic_DNA"/>
</dbReference>
<comment type="caution">
    <text evidence="2">The sequence shown here is derived from an EMBL/GenBank/DDBJ whole genome shotgun (WGS) entry which is preliminary data.</text>
</comment>
<name>A0ABD2MH44_9CUCU</name>
<feature type="region of interest" description="Disordered" evidence="1">
    <location>
        <begin position="211"/>
        <end position="253"/>
    </location>
</feature>